<name>A0A1R3HMC5_9ROSI</name>
<dbReference type="SUPFAM" id="SSF101941">
    <property type="entry name" value="NAC domain"/>
    <property type="match status" value="1"/>
</dbReference>
<gene>
    <name evidence="6" type="ORF">COLO4_28248</name>
</gene>
<dbReference type="GO" id="GO:0006355">
    <property type="term" value="P:regulation of DNA-templated transcription"/>
    <property type="evidence" value="ECO:0007669"/>
    <property type="project" value="InterPro"/>
</dbReference>
<dbReference type="Pfam" id="PF02365">
    <property type="entry name" value="NAM"/>
    <property type="match status" value="1"/>
</dbReference>
<organism evidence="6 7">
    <name type="scientific">Corchorus olitorius</name>
    <dbReference type="NCBI Taxonomy" id="93759"/>
    <lineage>
        <taxon>Eukaryota</taxon>
        <taxon>Viridiplantae</taxon>
        <taxon>Streptophyta</taxon>
        <taxon>Embryophyta</taxon>
        <taxon>Tracheophyta</taxon>
        <taxon>Spermatophyta</taxon>
        <taxon>Magnoliopsida</taxon>
        <taxon>eudicotyledons</taxon>
        <taxon>Gunneridae</taxon>
        <taxon>Pentapetalae</taxon>
        <taxon>rosids</taxon>
        <taxon>malvids</taxon>
        <taxon>Malvales</taxon>
        <taxon>Malvaceae</taxon>
        <taxon>Grewioideae</taxon>
        <taxon>Apeibeae</taxon>
        <taxon>Corchorus</taxon>
    </lineage>
</organism>
<keyword evidence="2" id="KW-0238">DNA-binding</keyword>
<sequence>MQASSSSSSAPGTEFEEFLKTIPPGFRFCPTDKELLEDYLNNKIHNRPLPLNFIPQVKLYDNDPSQLIGIENIPMGRGQAGVLPTDIGNLPELISLFRPVPQTLSERRLPLIFTKDDKEIKTTA</sequence>
<keyword evidence="1" id="KW-0805">Transcription regulation</keyword>
<dbReference type="OrthoDB" id="969582at2759"/>
<accession>A0A1R3HMC5</accession>
<dbReference type="AlphaFoldDB" id="A0A1R3HMC5"/>
<keyword evidence="4" id="KW-0539">Nucleus</keyword>
<dbReference type="STRING" id="93759.A0A1R3HMC5"/>
<evidence type="ECO:0000256" key="2">
    <source>
        <dbReference type="ARBA" id="ARBA00023125"/>
    </source>
</evidence>
<keyword evidence="7" id="KW-1185">Reference proteome</keyword>
<dbReference type="InterPro" id="IPR036093">
    <property type="entry name" value="NAC_dom_sf"/>
</dbReference>
<dbReference type="EMBL" id="AWUE01019798">
    <property type="protein sequence ID" value="OMO71443.1"/>
    <property type="molecule type" value="Genomic_DNA"/>
</dbReference>
<dbReference type="GO" id="GO:0003677">
    <property type="term" value="F:DNA binding"/>
    <property type="evidence" value="ECO:0007669"/>
    <property type="project" value="UniProtKB-KW"/>
</dbReference>
<proteinExistence type="predicted"/>
<evidence type="ECO:0000259" key="5">
    <source>
        <dbReference type="PROSITE" id="PS51005"/>
    </source>
</evidence>
<protein>
    <submittedName>
        <fullName evidence="6">No apical meristem (NAM) protein</fullName>
    </submittedName>
</protein>
<dbReference type="PROSITE" id="PS51005">
    <property type="entry name" value="NAC"/>
    <property type="match status" value="1"/>
</dbReference>
<dbReference type="PANTHER" id="PTHR31719">
    <property type="entry name" value="NAC TRANSCRIPTION FACTOR 56"/>
    <property type="match status" value="1"/>
</dbReference>
<keyword evidence="3" id="KW-0804">Transcription</keyword>
<evidence type="ECO:0000256" key="1">
    <source>
        <dbReference type="ARBA" id="ARBA00023015"/>
    </source>
</evidence>
<dbReference type="Gene3D" id="2.170.150.80">
    <property type="entry name" value="NAC domain"/>
    <property type="match status" value="1"/>
</dbReference>
<dbReference type="InterPro" id="IPR003441">
    <property type="entry name" value="NAC-dom"/>
</dbReference>
<evidence type="ECO:0000256" key="3">
    <source>
        <dbReference type="ARBA" id="ARBA00023163"/>
    </source>
</evidence>
<evidence type="ECO:0000313" key="7">
    <source>
        <dbReference type="Proteomes" id="UP000187203"/>
    </source>
</evidence>
<reference evidence="7" key="1">
    <citation type="submission" date="2013-09" db="EMBL/GenBank/DDBJ databases">
        <title>Corchorus olitorius genome sequencing.</title>
        <authorList>
            <person name="Alam M."/>
            <person name="Haque M.S."/>
            <person name="Islam M.S."/>
            <person name="Emdad E.M."/>
            <person name="Islam M.M."/>
            <person name="Ahmed B."/>
            <person name="Halim A."/>
            <person name="Hossen Q.M.M."/>
            <person name="Hossain M.Z."/>
            <person name="Ahmed R."/>
            <person name="Khan M.M."/>
            <person name="Islam R."/>
            <person name="Rashid M.M."/>
            <person name="Khan S.A."/>
            <person name="Rahman M.S."/>
            <person name="Alam M."/>
            <person name="Yahiya A.S."/>
            <person name="Khan M.S."/>
            <person name="Azam M.S."/>
            <person name="Haque T."/>
            <person name="Lashkar M.Z.H."/>
            <person name="Akhand A.I."/>
            <person name="Morshed G."/>
            <person name="Roy S."/>
            <person name="Uddin K.S."/>
            <person name="Rabeya T."/>
            <person name="Hossain A.S."/>
            <person name="Chowdhury A."/>
            <person name="Snigdha A.R."/>
            <person name="Mortoza M.S."/>
            <person name="Matin S.A."/>
            <person name="Hoque S.M.E."/>
            <person name="Islam M.K."/>
            <person name="Roy D.K."/>
            <person name="Haider R."/>
            <person name="Moosa M.M."/>
            <person name="Elias S.M."/>
            <person name="Hasan A.M."/>
            <person name="Jahan S."/>
            <person name="Shafiuddin M."/>
            <person name="Mahmood N."/>
            <person name="Shommy N.S."/>
        </authorList>
    </citation>
    <scope>NUCLEOTIDE SEQUENCE [LARGE SCALE GENOMIC DNA]</scope>
    <source>
        <strain evidence="7">cv. O-4</strain>
    </source>
</reference>
<dbReference type="Proteomes" id="UP000187203">
    <property type="component" value="Unassembled WGS sequence"/>
</dbReference>
<feature type="domain" description="NAC" evidence="5">
    <location>
        <begin position="22"/>
        <end position="124"/>
    </location>
</feature>
<comment type="caution">
    <text evidence="6">The sequence shown here is derived from an EMBL/GenBank/DDBJ whole genome shotgun (WGS) entry which is preliminary data.</text>
</comment>
<evidence type="ECO:0000256" key="4">
    <source>
        <dbReference type="ARBA" id="ARBA00023242"/>
    </source>
</evidence>
<dbReference type="PANTHER" id="PTHR31719:SF94">
    <property type="entry name" value="PROTEIN ATAF2"/>
    <property type="match status" value="1"/>
</dbReference>
<evidence type="ECO:0000313" key="6">
    <source>
        <dbReference type="EMBL" id="OMO71443.1"/>
    </source>
</evidence>